<keyword evidence="3 7" id="KW-0560">Oxidoreductase</keyword>
<comment type="similarity">
    <text evidence="7">Belongs to the cytochrome P450 family.</text>
</comment>
<name>A0A151TE08_CAJCA</name>
<evidence type="ECO:0000256" key="1">
    <source>
        <dbReference type="ARBA" id="ARBA00022617"/>
    </source>
</evidence>
<sequence>MTLVYIFLACILLLLSLKRLFQTRKFRNLPPGPPSFPIIGNLLQLKVMLLAGTDTSAVTLEWAMSNLLNHLEILKKAKNELDIYVGHQLVEELDISKLPYLQSIVYELHPAAPLLLPRLASEDCTIGEFHVPKNTILLVNAWDIHTDPKLWNDPTHFKPDRFQKESEANKILSFGLGKRACPGANLAQGTVSLTIALLIQCFEWKQINSEKIDMTEGKGLTVSKKYPLEAMCQCRNGLIRSI</sequence>
<evidence type="ECO:0000313" key="8">
    <source>
        <dbReference type="EMBL" id="KYP65290.1"/>
    </source>
</evidence>
<comment type="cofactor">
    <cofactor evidence="6">
        <name>heme</name>
        <dbReference type="ChEBI" id="CHEBI:30413"/>
    </cofactor>
</comment>
<dbReference type="GO" id="GO:0020037">
    <property type="term" value="F:heme binding"/>
    <property type="evidence" value="ECO:0007669"/>
    <property type="project" value="InterPro"/>
</dbReference>
<accession>A0A151TE08</accession>
<dbReference type="InterPro" id="IPR050651">
    <property type="entry name" value="Plant_Cytochrome_P450_Monoox"/>
</dbReference>
<dbReference type="AlphaFoldDB" id="A0A151TE08"/>
<dbReference type="STRING" id="3821.A0A151TE08"/>
<evidence type="ECO:0000256" key="5">
    <source>
        <dbReference type="ARBA" id="ARBA00023033"/>
    </source>
</evidence>
<keyword evidence="5 7" id="KW-0503">Monooxygenase</keyword>
<dbReference type="GO" id="GO:0004497">
    <property type="term" value="F:monooxygenase activity"/>
    <property type="evidence" value="ECO:0007669"/>
    <property type="project" value="UniProtKB-KW"/>
</dbReference>
<keyword evidence="9" id="KW-1185">Reference proteome</keyword>
<dbReference type="GO" id="GO:0016705">
    <property type="term" value="F:oxidoreductase activity, acting on paired donors, with incorporation or reduction of molecular oxygen"/>
    <property type="evidence" value="ECO:0007669"/>
    <property type="project" value="InterPro"/>
</dbReference>
<dbReference type="InterPro" id="IPR001128">
    <property type="entry name" value="Cyt_P450"/>
</dbReference>
<protein>
    <submittedName>
        <fullName evidence="8">Cytochrome P450 81D1</fullName>
    </submittedName>
</protein>
<dbReference type="EMBL" id="CM003608">
    <property type="protein sequence ID" value="KYP65290.1"/>
    <property type="molecule type" value="Genomic_DNA"/>
</dbReference>
<evidence type="ECO:0000256" key="7">
    <source>
        <dbReference type="RuleBase" id="RU000461"/>
    </source>
</evidence>
<proteinExistence type="inferred from homology"/>
<evidence type="ECO:0000256" key="2">
    <source>
        <dbReference type="ARBA" id="ARBA00022723"/>
    </source>
</evidence>
<dbReference type="PANTHER" id="PTHR47947">
    <property type="entry name" value="CYTOCHROME P450 82C3-RELATED"/>
    <property type="match status" value="1"/>
</dbReference>
<dbReference type="Proteomes" id="UP000075243">
    <property type="component" value="Chromosome 6"/>
</dbReference>
<keyword evidence="4 6" id="KW-0408">Iron</keyword>
<gene>
    <name evidence="8" type="ORF">KK1_011522</name>
</gene>
<dbReference type="PRINTS" id="PR00385">
    <property type="entry name" value="P450"/>
</dbReference>
<evidence type="ECO:0000256" key="3">
    <source>
        <dbReference type="ARBA" id="ARBA00023002"/>
    </source>
</evidence>
<dbReference type="OMA" id="PERCNNV"/>
<dbReference type="Pfam" id="PF00067">
    <property type="entry name" value="p450"/>
    <property type="match status" value="1"/>
</dbReference>
<dbReference type="PANTHER" id="PTHR47947:SF24">
    <property type="entry name" value="ISOFLAVONE 2'-HYDROXYLASE-LIKE"/>
    <property type="match status" value="1"/>
</dbReference>
<organism evidence="8 9">
    <name type="scientific">Cajanus cajan</name>
    <name type="common">Pigeon pea</name>
    <name type="synonym">Cajanus indicus</name>
    <dbReference type="NCBI Taxonomy" id="3821"/>
    <lineage>
        <taxon>Eukaryota</taxon>
        <taxon>Viridiplantae</taxon>
        <taxon>Streptophyta</taxon>
        <taxon>Embryophyta</taxon>
        <taxon>Tracheophyta</taxon>
        <taxon>Spermatophyta</taxon>
        <taxon>Magnoliopsida</taxon>
        <taxon>eudicotyledons</taxon>
        <taxon>Gunneridae</taxon>
        <taxon>Pentapetalae</taxon>
        <taxon>rosids</taxon>
        <taxon>fabids</taxon>
        <taxon>Fabales</taxon>
        <taxon>Fabaceae</taxon>
        <taxon>Papilionoideae</taxon>
        <taxon>50 kb inversion clade</taxon>
        <taxon>NPAAA clade</taxon>
        <taxon>indigoferoid/millettioid clade</taxon>
        <taxon>Phaseoleae</taxon>
        <taxon>Cajanus</taxon>
    </lineage>
</organism>
<dbReference type="PRINTS" id="PR00463">
    <property type="entry name" value="EP450I"/>
</dbReference>
<evidence type="ECO:0000256" key="4">
    <source>
        <dbReference type="ARBA" id="ARBA00023004"/>
    </source>
</evidence>
<dbReference type="Gramene" id="C.cajan_11195.t">
    <property type="protein sequence ID" value="C.cajan_11195.t"/>
    <property type="gene ID" value="C.cajan_11195"/>
</dbReference>
<keyword evidence="1 6" id="KW-0349">Heme</keyword>
<dbReference type="Gene3D" id="1.10.630.10">
    <property type="entry name" value="Cytochrome P450"/>
    <property type="match status" value="1"/>
</dbReference>
<dbReference type="InterPro" id="IPR036396">
    <property type="entry name" value="Cyt_P450_sf"/>
</dbReference>
<dbReference type="GO" id="GO:0005506">
    <property type="term" value="F:iron ion binding"/>
    <property type="evidence" value="ECO:0007669"/>
    <property type="project" value="InterPro"/>
</dbReference>
<feature type="binding site" description="axial binding residue" evidence="6">
    <location>
        <position position="181"/>
    </location>
    <ligand>
        <name>heme</name>
        <dbReference type="ChEBI" id="CHEBI:30413"/>
    </ligand>
    <ligandPart>
        <name>Fe</name>
        <dbReference type="ChEBI" id="CHEBI:18248"/>
    </ligandPart>
</feature>
<reference evidence="8 9" key="1">
    <citation type="journal article" date="2012" name="Nat. Biotechnol.">
        <title>Draft genome sequence of pigeonpea (Cajanus cajan), an orphan legume crop of resource-poor farmers.</title>
        <authorList>
            <person name="Varshney R.K."/>
            <person name="Chen W."/>
            <person name="Li Y."/>
            <person name="Bharti A.K."/>
            <person name="Saxena R.K."/>
            <person name="Schlueter J.A."/>
            <person name="Donoghue M.T."/>
            <person name="Azam S."/>
            <person name="Fan G."/>
            <person name="Whaley A.M."/>
            <person name="Farmer A.D."/>
            <person name="Sheridan J."/>
            <person name="Iwata A."/>
            <person name="Tuteja R."/>
            <person name="Penmetsa R.V."/>
            <person name="Wu W."/>
            <person name="Upadhyaya H.D."/>
            <person name="Yang S.P."/>
            <person name="Shah T."/>
            <person name="Saxena K.B."/>
            <person name="Michael T."/>
            <person name="McCombie W.R."/>
            <person name="Yang B."/>
            <person name="Zhang G."/>
            <person name="Yang H."/>
            <person name="Wang J."/>
            <person name="Spillane C."/>
            <person name="Cook D.R."/>
            <person name="May G.D."/>
            <person name="Xu X."/>
            <person name="Jackson S.A."/>
        </authorList>
    </citation>
    <scope>NUCLEOTIDE SEQUENCE [LARGE SCALE GENOMIC DNA]</scope>
    <source>
        <strain evidence="9">cv. Asha</strain>
    </source>
</reference>
<dbReference type="SUPFAM" id="SSF48264">
    <property type="entry name" value="Cytochrome P450"/>
    <property type="match status" value="1"/>
</dbReference>
<dbReference type="InterPro" id="IPR002401">
    <property type="entry name" value="Cyt_P450_E_grp-I"/>
</dbReference>
<keyword evidence="2 6" id="KW-0479">Metal-binding</keyword>
<dbReference type="PROSITE" id="PS00086">
    <property type="entry name" value="CYTOCHROME_P450"/>
    <property type="match status" value="1"/>
</dbReference>
<evidence type="ECO:0000256" key="6">
    <source>
        <dbReference type="PIRSR" id="PIRSR602401-1"/>
    </source>
</evidence>
<evidence type="ECO:0000313" key="9">
    <source>
        <dbReference type="Proteomes" id="UP000075243"/>
    </source>
</evidence>
<dbReference type="InterPro" id="IPR017972">
    <property type="entry name" value="Cyt_P450_CS"/>
</dbReference>